<dbReference type="SUPFAM" id="SSF143437">
    <property type="entry name" value="THUMP domain-like"/>
    <property type="match status" value="1"/>
</dbReference>
<proteinExistence type="predicted"/>
<gene>
    <name evidence="3" type="ORF">LY89DRAFT_596078</name>
</gene>
<feature type="non-terminal residue" evidence="3">
    <location>
        <position position="1"/>
    </location>
</feature>
<organism evidence="3 4">
    <name type="scientific">Mollisia scopiformis</name>
    <name type="common">Conifer needle endophyte fungus</name>
    <name type="synonym">Phialocephala scopiformis</name>
    <dbReference type="NCBI Taxonomy" id="149040"/>
    <lineage>
        <taxon>Eukaryota</taxon>
        <taxon>Fungi</taxon>
        <taxon>Dikarya</taxon>
        <taxon>Ascomycota</taxon>
        <taxon>Pezizomycotina</taxon>
        <taxon>Leotiomycetes</taxon>
        <taxon>Helotiales</taxon>
        <taxon>Mollisiaceae</taxon>
        <taxon>Mollisia</taxon>
    </lineage>
</organism>
<dbReference type="PANTHER" id="PTHR13452:SF10">
    <property type="entry name" value="THUMP DOMAIN-CONTAINING PROTEIN 1"/>
    <property type="match status" value="1"/>
</dbReference>
<dbReference type="KEGG" id="psco:LY89DRAFT_596078"/>
<evidence type="ECO:0000256" key="1">
    <source>
        <dbReference type="SAM" id="MobiDB-lite"/>
    </source>
</evidence>
<feature type="region of interest" description="Disordered" evidence="1">
    <location>
        <begin position="175"/>
        <end position="198"/>
    </location>
</feature>
<reference evidence="3 4" key="1">
    <citation type="submission" date="2015-10" db="EMBL/GenBank/DDBJ databases">
        <title>Full genome of DAOMC 229536 Phialocephala scopiformis, a fungal endophyte of spruce producing the potent anti-insectan compound rugulosin.</title>
        <authorList>
            <consortium name="DOE Joint Genome Institute"/>
            <person name="Walker A.K."/>
            <person name="Frasz S.L."/>
            <person name="Seifert K.A."/>
            <person name="Miller J.D."/>
            <person name="Mondo S.J."/>
            <person name="Labutti K."/>
            <person name="Lipzen A."/>
            <person name="Dockter R."/>
            <person name="Kennedy M."/>
            <person name="Grigoriev I.V."/>
            <person name="Spatafora J.W."/>
        </authorList>
    </citation>
    <scope>NUCLEOTIDE SEQUENCE [LARGE SCALE GENOMIC DNA]</scope>
    <source>
        <strain evidence="3 4">CBS 120377</strain>
    </source>
</reference>
<dbReference type="FunCoup" id="A0A194WSP0">
    <property type="interactions" value="879"/>
</dbReference>
<keyword evidence="4" id="KW-1185">Reference proteome</keyword>
<feature type="domain" description="THUMP" evidence="2">
    <location>
        <begin position="200"/>
        <end position="258"/>
    </location>
</feature>
<dbReference type="InParanoid" id="A0A194WSP0"/>
<dbReference type="GO" id="GO:0006400">
    <property type="term" value="P:tRNA modification"/>
    <property type="evidence" value="ECO:0007669"/>
    <property type="project" value="InterPro"/>
</dbReference>
<dbReference type="Gene3D" id="3.30.2300.10">
    <property type="entry name" value="THUMP superfamily"/>
    <property type="match status" value="1"/>
</dbReference>
<dbReference type="FunFam" id="3.30.2300.10:FF:000001">
    <property type="entry name" value="THUMP domain-containing protein 1"/>
    <property type="match status" value="1"/>
</dbReference>
<dbReference type="EMBL" id="KQ947428">
    <property type="protein sequence ID" value="KUJ10632.1"/>
    <property type="molecule type" value="Genomic_DNA"/>
</dbReference>
<dbReference type="STRING" id="149040.A0A194WSP0"/>
<sequence>GNGGKWQTPHQQAKLASRSSGKIEPGDAGIWATCARGVERKAAAELKAMLEECAERFYGLKSAPDEPEGDENSDDIEAVIKKELASMDQKKDGNTELFTQIHMDLQCVLFFKTRSGIDPVDFAHKICEEIVANPKIRRMRYINRLTPMTLFGKATEKGLEDLSKSVLGNYFKLNTQNGEGNNSSEDNQSLPTNETSQDHANYSYAIRPTIRNHNTLKRDAVIKQIASSIADTHKVDLTNAEKVIVVDIYQTVCGMSVVGGDWEALKRFNLAELYSHGQSTLNAKAASDAEAKLQSVATIEGAGVATTDNTGP</sequence>
<dbReference type="OrthoDB" id="367221at2759"/>
<evidence type="ECO:0000259" key="2">
    <source>
        <dbReference type="Pfam" id="PF02926"/>
    </source>
</evidence>
<dbReference type="InterPro" id="IPR004114">
    <property type="entry name" value="THUMP_dom"/>
</dbReference>
<feature type="region of interest" description="Disordered" evidence="1">
    <location>
        <begin position="1"/>
        <end position="24"/>
    </location>
</feature>
<dbReference type="Proteomes" id="UP000070700">
    <property type="component" value="Unassembled WGS sequence"/>
</dbReference>
<evidence type="ECO:0000313" key="4">
    <source>
        <dbReference type="Proteomes" id="UP000070700"/>
    </source>
</evidence>
<dbReference type="PANTHER" id="PTHR13452">
    <property type="entry name" value="THUMP DOMAIN CONTAINING PROTEIN 1-RELATED"/>
    <property type="match status" value="1"/>
</dbReference>
<evidence type="ECO:0000313" key="3">
    <source>
        <dbReference type="EMBL" id="KUJ10632.1"/>
    </source>
</evidence>
<dbReference type="AlphaFoldDB" id="A0A194WSP0"/>
<dbReference type="GO" id="GO:0003723">
    <property type="term" value="F:RNA binding"/>
    <property type="evidence" value="ECO:0007669"/>
    <property type="project" value="InterPro"/>
</dbReference>
<dbReference type="InterPro" id="IPR040183">
    <property type="entry name" value="THUMPD1-like"/>
</dbReference>
<accession>A0A194WSP0</accession>
<protein>
    <recommendedName>
        <fullName evidence="2">THUMP domain-containing protein</fullName>
    </recommendedName>
</protein>
<dbReference type="RefSeq" id="XP_018064987.1">
    <property type="nucleotide sequence ID" value="XM_018209896.1"/>
</dbReference>
<name>A0A194WSP0_MOLSC</name>
<dbReference type="CDD" id="cd11717">
    <property type="entry name" value="THUMP_THUMPD1_like"/>
    <property type="match status" value="1"/>
</dbReference>
<dbReference type="Pfam" id="PF02926">
    <property type="entry name" value="THUMP"/>
    <property type="match status" value="1"/>
</dbReference>
<dbReference type="GeneID" id="28819622"/>